<organism evidence="1 2">
    <name type="scientific">Pyrus ussuriensis x Pyrus communis</name>
    <dbReference type="NCBI Taxonomy" id="2448454"/>
    <lineage>
        <taxon>Eukaryota</taxon>
        <taxon>Viridiplantae</taxon>
        <taxon>Streptophyta</taxon>
        <taxon>Embryophyta</taxon>
        <taxon>Tracheophyta</taxon>
        <taxon>Spermatophyta</taxon>
        <taxon>Magnoliopsida</taxon>
        <taxon>eudicotyledons</taxon>
        <taxon>Gunneridae</taxon>
        <taxon>Pentapetalae</taxon>
        <taxon>rosids</taxon>
        <taxon>fabids</taxon>
        <taxon>Rosales</taxon>
        <taxon>Rosaceae</taxon>
        <taxon>Amygdaloideae</taxon>
        <taxon>Maleae</taxon>
        <taxon>Pyrus</taxon>
    </lineage>
</organism>
<reference evidence="1 2" key="1">
    <citation type="submission" date="2019-09" db="EMBL/GenBank/DDBJ databases">
        <authorList>
            <person name="Ou C."/>
        </authorList>
    </citation>
    <scope>NUCLEOTIDE SEQUENCE [LARGE SCALE GENOMIC DNA]</scope>
    <source>
        <strain evidence="1">S2</strain>
        <tissue evidence="1">Leaf</tissue>
    </source>
</reference>
<gene>
    <name evidence="1" type="ORF">D8674_028637</name>
</gene>
<dbReference type="AlphaFoldDB" id="A0A5N5I448"/>
<dbReference type="EMBL" id="SMOL01000120">
    <property type="protein sequence ID" value="KAB2632390.1"/>
    <property type="molecule type" value="Genomic_DNA"/>
</dbReference>
<reference evidence="1 2" key="3">
    <citation type="submission" date="2019-11" db="EMBL/GenBank/DDBJ databases">
        <title>A de novo genome assembly of a pear dwarfing rootstock.</title>
        <authorList>
            <person name="Wang F."/>
            <person name="Wang J."/>
            <person name="Li S."/>
            <person name="Zhang Y."/>
            <person name="Fang M."/>
            <person name="Ma L."/>
            <person name="Zhao Y."/>
            <person name="Jiang S."/>
        </authorList>
    </citation>
    <scope>NUCLEOTIDE SEQUENCE [LARGE SCALE GENOMIC DNA]</scope>
    <source>
        <strain evidence="1">S2</strain>
        <tissue evidence="1">Leaf</tissue>
    </source>
</reference>
<proteinExistence type="predicted"/>
<evidence type="ECO:0000313" key="2">
    <source>
        <dbReference type="Proteomes" id="UP000327157"/>
    </source>
</evidence>
<name>A0A5N5I448_9ROSA</name>
<protein>
    <submittedName>
        <fullName evidence="1">Uncharacterized protein</fullName>
    </submittedName>
</protein>
<sequence length="198" mass="22232">MLRYNYREGHEGNPTELFRLQASNCWVNQECVLRNGVCACSTIISDHRPAFFFWTGKVGRPEHRHAVCKIRHLLEELSYQVKSLIGSQFSFVKCKAKEESRSNLDGVPTVKEDSDAQATEFSSQQVAVLMEAVVSASMEKSKKKSSSSTAPTSDQMKAFKGNMPALLVALGAARSVATDELDDDCNEEIYTKEYYFRI</sequence>
<reference evidence="2" key="2">
    <citation type="submission" date="2019-10" db="EMBL/GenBank/DDBJ databases">
        <title>A de novo genome assembly of a pear dwarfing rootstock.</title>
        <authorList>
            <person name="Wang F."/>
            <person name="Wang J."/>
            <person name="Li S."/>
            <person name="Zhang Y."/>
            <person name="Fang M."/>
            <person name="Ma L."/>
            <person name="Zhao Y."/>
            <person name="Jiang S."/>
        </authorList>
    </citation>
    <scope>NUCLEOTIDE SEQUENCE [LARGE SCALE GENOMIC DNA]</scope>
</reference>
<comment type="caution">
    <text evidence="1">The sequence shown here is derived from an EMBL/GenBank/DDBJ whole genome shotgun (WGS) entry which is preliminary data.</text>
</comment>
<dbReference type="Proteomes" id="UP000327157">
    <property type="component" value="Chromosome 6"/>
</dbReference>
<evidence type="ECO:0000313" key="1">
    <source>
        <dbReference type="EMBL" id="KAB2632390.1"/>
    </source>
</evidence>
<accession>A0A5N5I448</accession>
<keyword evidence="2" id="KW-1185">Reference proteome</keyword>